<comment type="similarity">
    <text evidence="2 7">Belongs to the DMRL synthase family.</text>
</comment>
<feature type="binding site" evidence="7">
    <location>
        <position position="121"/>
    </location>
    <ligand>
        <name>(2S)-2-hydroxy-3-oxobutyl phosphate</name>
        <dbReference type="ChEBI" id="CHEBI:58830"/>
    </ligand>
</feature>
<evidence type="ECO:0000256" key="6">
    <source>
        <dbReference type="ARBA" id="ARBA00048785"/>
    </source>
</evidence>
<dbReference type="GO" id="GO:0005829">
    <property type="term" value="C:cytosol"/>
    <property type="evidence" value="ECO:0007669"/>
    <property type="project" value="TreeGrafter"/>
</dbReference>
<feature type="binding site" evidence="7">
    <location>
        <begin position="79"/>
        <end position="80"/>
    </location>
    <ligand>
        <name>(2S)-2-hydroxy-3-oxobutyl phosphate</name>
        <dbReference type="ChEBI" id="CHEBI:58830"/>
    </ligand>
</feature>
<name>A0A1F5ZX13_9BACT</name>
<comment type="function">
    <text evidence="7">Catalyzes the formation of 6,7-dimethyl-8-ribityllumazine by condensation of 5-amino-6-(D-ribitylamino)uracil with 3,4-dihydroxy-2-butanone 4-phosphate. This is the penultimate step in the biosynthesis of riboflavin.</text>
</comment>
<evidence type="ECO:0000256" key="1">
    <source>
        <dbReference type="ARBA" id="ARBA00004917"/>
    </source>
</evidence>
<dbReference type="InterPro" id="IPR036467">
    <property type="entry name" value="LS/RS_sf"/>
</dbReference>
<evidence type="ECO:0000256" key="7">
    <source>
        <dbReference type="HAMAP-Rule" id="MF_00178"/>
    </source>
</evidence>
<feature type="active site" description="Proton donor" evidence="7">
    <location>
        <position position="82"/>
    </location>
</feature>
<dbReference type="Gene3D" id="3.40.50.960">
    <property type="entry name" value="Lumazine/riboflavin synthase"/>
    <property type="match status" value="1"/>
</dbReference>
<dbReference type="SUPFAM" id="SSF52121">
    <property type="entry name" value="Lumazine synthase"/>
    <property type="match status" value="1"/>
</dbReference>
<dbReference type="HAMAP" id="MF_00178">
    <property type="entry name" value="Lumazine_synth"/>
    <property type="match status" value="1"/>
</dbReference>
<protein>
    <recommendedName>
        <fullName evidence="3 7">6,7-dimethyl-8-ribityllumazine synthase</fullName>
        <shortName evidence="7">DMRL synthase</shortName>
        <shortName evidence="7">LS</shortName>
        <shortName evidence="7">Lumazine synthase</shortName>
        <ecNumber evidence="3 7">2.5.1.78</ecNumber>
    </recommendedName>
</protein>
<dbReference type="GO" id="GO:0000906">
    <property type="term" value="F:6,7-dimethyl-8-ribityllumazine synthase activity"/>
    <property type="evidence" value="ECO:0007669"/>
    <property type="project" value="UniProtKB-UniRule"/>
</dbReference>
<evidence type="ECO:0000256" key="4">
    <source>
        <dbReference type="ARBA" id="ARBA00022619"/>
    </source>
</evidence>
<comment type="catalytic activity">
    <reaction evidence="6 7">
        <text>(2S)-2-hydroxy-3-oxobutyl phosphate + 5-amino-6-(D-ribitylamino)uracil = 6,7-dimethyl-8-(1-D-ribityl)lumazine + phosphate + 2 H2O + H(+)</text>
        <dbReference type="Rhea" id="RHEA:26152"/>
        <dbReference type="ChEBI" id="CHEBI:15377"/>
        <dbReference type="ChEBI" id="CHEBI:15378"/>
        <dbReference type="ChEBI" id="CHEBI:15934"/>
        <dbReference type="ChEBI" id="CHEBI:43474"/>
        <dbReference type="ChEBI" id="CHEBI:58201"/>
        <dbReference type="ChEBI" id="CHEBI:58830"/>
        <dbReference type="EC" id="2.5.1.78"/>
    </reaction>
</comment>
<comment type="caution">
    <text evidence="8">The sequence shown here is derived from an EMBL/GenBank/DDBJ whole genome shotgun (WGS) entry which is preliminary data.</text>
</comment>
<feature type="binding site" evidence="7">
    <location>
        <begin position="74"/>
        <end position="76"/>
    </location>
    <ligand>
        <name>5-amino-6-(D-ribitylamino)uracil</name>
        <dbReference type="ChEBI" id="CHEBI:15934"/>
    </ligand>
</feature>
<reference evidence="8 9" key="1">
    <citation type="journal article" date="2016" name="Nat. Commun.">
        <title>Thousands of microbial genomes shed light on interconnected biogeochemical processes in an aquifer system.</title>
        <authorList>
            <person name="Anantharaman K."/>
            <person name="Brown C.T."/>
            <person name="Hug L.A."/>
            <person name="Sharon I."/>
            <person name="Castelle C.J."/>
            <person name="Probst A.J."/>
            <person name="Thomas B.C."/>
            <person name="Singh A."/>
            <person name="Wilkins M.J."/>
            <person name="Karaoz U."/>
            <person name="Brodie E.L."/>
            <person name="Williams K.H."/>
            <person name="Hubbard S.S."/>
            <person name="Banfield J.F."/>
        </authorList>
    </citation>
    <scope>NUCLEOTIDE SEQUENCE [LARGE SCALE GENOMIC DNA]</scope>
</reference>
<dbReference type="Proteomes" id="UP000176923">
    <property type="component" value="Unassembled WGS sequence"/>
</dbReference>
<gene>
    <name evidence="7" type="primary">ribH</name>
    <name evidence="8" type="ORF">A3D77_06465</name>
</gene>
<dbReference type="EC" id="2.5.1.78" evidence="3 7"/>
<evidence type="ECO:0000256" key="2">
    <source>
        <dbReference type="ARBA" id="ARBA00007424"/>
    </source>
</evidence>
<sequence>MKLNKDIHIAIVSSSYRPEITKSLVHHCVKTLEKKGIAKSQLKIVYVPGSLEIPLIAKKLAQKKIYDAIIAFGAVFKGKTYHFEQVANECIRGCMNVAYEFETPVIFEVLCVYDPKDALERATGKEDNRGVEGALTALRIIEIIRNL</sequence>
<comment type="pathway">
    <text evidence="1 7">Cofactor biosynthesis; riboflavin biosynthesis; riboflavin from 2-hydroxy-3-oxobutyl phosphate and 5-amino-6-(D-ribitylamino)uracil: step 1/2.</text>
</comment>
<feature type="binding site" evidence="7">
    <location>
        <position position="107"/>
    </location>
    <ligand>
        <name>5-amino-6-(D-ribitylamino)uracil</name>
        <dbReference type="ChEBI" id="CHEBI:15934"/>
    </ligand>
</feature>
<dbReference type="Pfam" id="PF00885">
    <property type="entry name" value="DMRL_synthase"/>
    <property type="match status" value="1"/>
</dbReference>
<feature type="binding site" evidence="7">
    <location>
        <position position="16"/>
    </location>
    <ligand>
        <name>5-amino-6-(D-ribitylamino)uracil</name>
        <dbReference type="ChEBI" id="CHEBI:15934"/>
    </ligand>
</feature>
<dbReference type="EMBL" id="MFJL01000006">
    <property type="protein sequence ID" value="OGG16885.1"/>
    <property type="molecule type" value="Genomic_DNA"/>
</dbReference>
<dbReference type="InterPro" id="IPR034964">
    <property type="entry name" value="LS"/>
</dbReference>
<dbReference type="STRING" id="1798382.A3D77_06465"/>
<evidence type="ECO:0000313" key="8">
    <source>
        <dbReference type="EMBL" id="OGG16885.1"/>
    </source>
</evidence>
<feature type="binding site" evidence="7">
    <location>
        <begin position="50"/>
        <end position="52"/>
    </location>
    <ligand>
        <name>5-amino-6-(D-ribitylamino)uracil</name>
        <dbReference type="ChEBI" id="CHEBI:15934"/>
    </ligand>
</feature>
<dbReference type="CDD" id="cd09209">
    <property type="entry name" value="Lumazine_synthase-I"/>
    <property type="match status" value="1"/>
</dbReference>
<evidence type="ECO:0000313" key="9">
    <source>
        <dbReference type="Proteomes" id="UP000176923"/>
    </source>
</evidence>
<evidence type="ECO:0000256" key="5">
    <source>
        <dbReference type="ARBA" id="ARBA00022679"/>
    </source>
</evidence>
<dbReference type="GO" id="GO:0009231">
    <property type="term" value="P:riboflavin biosynthetic process"/>
    <property type="evidence" value="ECO:0007669"/>
    <property type="project" value="UniProtKB-UniRule"/>
</dbReference>
<dbReference type="InterPro" id="IPR002180">
    <property type="entry name" value="LS/RS"/>
</dbReference>
<keyword evidence="4 7" id="KW-0686">Riboflavin biosynthesis</keyword>
<dbReference type="UniPathway" id="UPA00275">
    <property type="reaction ID" value="UER00404"/>
</dbReference>
<proteinExistence type="inferred from homology"/>
<keyword evidence="5 7" id="KW-0808">Transferase</keyword>
<accession>A0A1F5ZX13</accession>
<dbReference type="AlphaFoldDB" id="A0A1F5ZX13"/>
<dbReference type="GO" id="GO:0009349">
    <property type="term" value="C:riboflavin synthase complex"/>
    <property type="evidence" value="ECO:0007669"/>
    <property type="project" value="UniProtKB-UniRule"/>
</dbReference>
<dbReference type="PANTHER" id="PTHR21058:SF0">
    <property type="entry name" value="6,7-DIMETHYL-8-RIBITYLLUMAZINE SYNTHASE"/>
    <property type="match status" value="1"/>
</dbReference>
<dbReference type="PANTHER" id="PTHR21058">
    <property type="entry name" value="6,7-DIMETHYL-8-RIBITYLLUMAZINE SYNTHASE DMRL SYNTHASE LUMAZINE SYNTHASE"/>
    <property type="match status" value="1"/>
</dbReference>
<evidence type="ECO:0000256" key="3">
    <source>
        <dbReference type="ARBA" id="ARBA00012664"/>
    </source>
</evidence>
<organism evidence="8 9">
    <name type="scientific">Candidatus Gottesmanbacteria bacterium RIFCSPHIGHO2_02_FULL_39_11</name>
    <dbReference type="NCBI Taxonomy" id="1798382"/>
    <lineage>
        <taxon>Bacteria</taxon>
        <taxon>Candidatus Gottesmaniibacteriota</taxon>
    </lineage>
</organism>
<dbReference type="NCBIfam" id="TIGR00114">
    <property type="entry name" value="lumazine-synth"/>
    <property type="match status" value="1"/>
</dbReference>